<evidence type="ECO:0000313" key="1">
    <source>
        <dbReference type="EMBL" id="HGH59831.1"/>
    </source>
</evidence>
<name>A0A7C4ES24_9BACT</name>
<dbReference type="EMBL" id="DTGT01000025">
    <property type="protein sequence ID" value="HGH59831.1"/>
    <property type="molecule type" value="Genomic_DNA"/>
</dbReference>
<accession>A0A7C4ES24</accession>
<gene>
    <name evidence="1" type="ORF">ENV54_00880</name>
</gene>
<comment type="caution">
    <text evidence="1">The sequence shown here is derived from an EMBL/GenBank/DDBJ whole genome shotgun (WGS) entry which is preliminary data.</text>
</comment>
<reference evidence="1" key="1">
    <citation type="journal article" date="2020" name="mSystems">
        <title>Genome- and Community-Level Interaction Insights into Carbon Utilization and Element Cycling Functions of Hydrothermarchaeota in Hydrothermal Sediment.</title>
        <authorList>
            <person name="Zhou Z."/>
            <person name="Liu Y."/>
            <person name="Xu W."/>
            <person name="Pan J."/>
            <person name="Luo Z.H."/>
            <person name="Li M."/>
        </authorList>
    </citation>
    <scope>NUCLEOTIDE SEQUENCE [LARGE SCALE GENOMIC DNA]</scope>
    <source>
        <strain evidence="1">SpSt-769</strain>
    </source>
</reference>
<proteinExistence type="predicted"/>
<protein>
    <submittedName>
        <fullName evidence="1">Uncharacterized protein</fullName>
    </submittedName>
</protein>
<dbReference type="AlphaFoldDB" id="A0A7C4ES24"/>
<organism evidence="1">
    <name type="scientific">Desulfomonile tiedjei</name>
    <dbReference type="NCBI Taxonomy" id="2358"/>
    <lineage>
        <taxon>Bacteria</taxon>
        <taxon>Pseudomonadati</taxon>
        <taxon>Thermodesulfobacteriota</taxon>
        <taxon>Desulfomonilia</taxon>
        <taxon>Desulfomonilales</taxon>
        <taxon>Desulfomonilaceae</taxon>
        <taxon>Desulfomonile</taxon>
    </lineage>
</organism>
<sequence>MNHNGYKLRPNTEASEYQKRIDKIDTVILCLAEAEKLVADLGKSLLREETLHAQKTIAARSAKRPAWEGIDCFMVQKRGYTYMVGTFSIGDKAARSSRPKTKAESR</sequence>